<dbReference type="PANTHER" id="PTHR43124:SF3">
    <property type="entry name" value="CHLORAMPHENICOL EFFLUX PUMP RV0191"/>
    <property type="match status" value="1"/>
</dbReference>
<evidence type="ECO:0000256" key="1">
    <source>
        <dbReference type="ARBA" id="ARBA00004651"/>
    </source>
</evidence>
<dbReference type="Proteomes" id="UP000184693">
    <property type="component" value="Unassembled WGS sequence"/>
</dbReference>
<dbReference type="Gene3D" id="1.20.1250.20">
    <property type="entry name" value="MFS general substrate transporter like domains"/>
    <property type="match status" value="1"/>
</dbReference>
<evidence type="ECO:0000313" key="9">
    <source>
        <dbReference type="Proteomes" id="UP000184693"/>
    </source>
</evidence>
<evidence type="ECO:0000256" key="3">
    <source>
        <dbReference type="ARBA" id="ARBA00022692"/>
    </source>
</evidence>
<evidence type="ECO:0000256" key="2">
    <source>
        <dbReference type="ARBA" id="ARBA00022475"/>
    </source>
</evidence>
<sequence length="463" mass="48665">MQWYGGASFKTAPRTPDARRFHQNPMMRWICTANPHHFNQCPQGTNNTMLVESNLPAGMPAPENGDSSSLRQWLSVGAVALGAFAFVTTEFLPVGLLPHVAKELDVLPGTAGLMVTVPGVIAAVSAPGLMLGAGRMDRRHVFLLLTGLLLASNLLSAFAPNFAVMLIGRALLGAALGGFWTLAIAAAGRLVQPKDAARATAMILTGVTCATVIGVPLGTLIAGFSSWRFSFMATGVLVAVAFVAQLLLVPSLPSSAALRFADLVSLIRRPYPRRSMLMVALVFGAHFCSYTYITPFLLHNASFSMSTITWLLLGFGIIGFFSNFIVSSTVNRSLKASLATMVSLLMFALLSMPLLRHSQLAITVDVLAWGISFGALPLCFSVWIQRATPDLPEAGSALFVSIIQVAIAVGSLVGGTIVDSVGVPDDFLLGSALALLGLAALASFGRSTADAGNDCIASQATPE</sequence>
<feature type="domain" description="Major facilitator superfamily (MFS) profile" evidence="7">
    <location>
        <begin position="75"/>
        <end position="449"/>
    </location>
</feature>
<evidence type="ECO:0000256" key="5">
    <source>
        <dbReference type="ARBA" id="ARBA00023136"/>
    </source>
</evidence>
<evidence type="ECO:0000256" key="4">
    <source>
        <dbReference type="ARBA" id="ARBA00022989"/>
    </source>
</evidence>
<dbReference type="GO" id="GO:0022857">
    <property type="term" value="F:transmembrane transporter activity"/>
    <property type="evidence" value="ECO:0007669"/>
    <property type="project" value="InterPro"/>
</dbReference>
<dbReference type="PANTHER" id="PTHR43124">
    <property type="entry name" value="PURINE EFFLUX PUMP PBUE"/>
    <property type="match status" value="1"/>
</dbReference>
<evidence type="ECO:0000313" key="8">
    <source>
        <dbReference type="EMBL" id="SIO52209.1"/>
    </source>
</evidence>
<dbReference type="SUPFAM" id="SSF103473">
    <property type="entry name" value="MFS general substrate transporter"/>
    <property type="match status" value="1"/>
</dbReference>
<keyword evidence="2" id="KW-1003">Cell membrane</keyword>
<name>A0A1N6K6J3_9BURK</name>
<evidence type="ECO:0000259" key="7">
    <source>
        <dbReference type="PROSITE" id="PS50850"/>
    </source>
</evidence>
<dbReference type="GO" id="GO:0005886">
    <property type="term" value="C:plasma membrane"/>
    <property type="evidence" value="ECO:0007669"/>
    <property type="project" value="UniProtKB-SubCell"/>
</dbReference>
<dbReference type="InterPro" id="IPR011701">
    <property type="entry name" value="MFS"/>
</dbReference>
<keyword evidence="3 6" id="KW-0812">Transmembrane</keyword>
<feature type="transmembrane region" description="Helical" evidence="6">
    <location>
        <begin position="427"/>
        <end position="444"/>
    </location>
</feature>
<dbReference type="InterPro" id="IPR020846">
    <property type="entry name" value="MFS_dom"/>
</dbReference>
<evidence type="ECO:0000256" key="6">
    <source>
        <dbReference type="SAM" id="Phobius"/>
    </source>
</evidence>
<keyword evidence="5 6" id="KW-0472">Membrane</keyword>
<feature type="transmembrane region" description="Helical" evidence="6">
    <location>
        <begin position="229"/>
        <end position="249"/>
    </location>
</feature>
<dbReference type="EMBL" id="FSRM01000002">
    <property type="protein sequence ID" value="SIO52209.1"/>
    <property type="molecule type" value="Genomic_DNA"/>
</dbReference>
<feature type="transmembrane region" description="Helical" evidence="6">
    <location>
        <begin position="106"/>
        <end position="129"/>
    </location>
</feature>
<feature type="transmembrane region" description="Helical" evidence="6">
    <location>
        <begin position="141"/>
        <end position="160"/>
    </location>
</feature>
<feature type="transmembrane region" description="Helical" evidence="6">
    <location>
        <begin position="73"/>
        <end position="94"/>
    </location>
</feature>
<dbReference type="AlphaFoldDB" id="A0A1N6K6J3"/>
<keyword evidence="4 6" id="KW-1133">Transmembrane helix</keyword>
<feature type="transmembrane region" description="Helical" evidence="6">
    <location>
        <begin position="367"/>
        <end position="384"/>
    </location>
</feature>
<reference evidence="8 9" key="1">
    <citation type="submission" date="2016-11" db="EMBL/GenBank/DDBJ databases">
        <authorList>
            <person name="Jaros S."/>
            <person name="Januszkiewicz K."/>
            <person name="Wedrychowicz H."/>
        </authorList>
    </citation>
    <scope>NUCLEOTIDE SEQUENCE [LARGE SCALE GENOMIC DNA]</scope>
    <source>
        <strain evidence="8 9">GAS86</strain>
    </source>
</reference>
<gene>
    <name evidence="8" type="ORF">SAMN05444168_6203</name>
</gene>
<feature type="transmembrane region" description="Helical" evidence="6">
    <location>
        <begin position="199"/>
        <end position="223"/>
    </location>
</feature>
<dbReference type="PROSITE" id="PS50850">
    <property type="entry name" value="MFS"/>
    <property type="match status" value="1"/>
</dbReference>
<protein>
    <submittedName>
        <fullName evidence="8">Predicted arabinose efflux permease, MFS family</fullName>
    </submittedName>
</protein>
<dbReference type="InterPro" id="IPR050189">
    <property type="entry name" value="MFS_Efflux_Transporters"/>
</dbReference>
<feature type="transmembrane region" description="Helical" evidence="6">
    <location>
        <begin position="275"/>
        <end position="293"/>
    </location>
</feature>
<organism evidence="8 9">
    <name type="scientific">Paraburkholderia phenazinium</name>
    <dbReference type="NCBI Taxonomy" id="60549"/>
    <lineage>
        <taxon>Bacteria</taxon>
        <taxon>Pseudomonadati</taxon>
        <taxon>Pseudomonadota</taxon>
        <taxon>Betaproteobacteria</taxon>
        <taxon>Burkholderiales</taxon>
        <taxon>Burkholderiaceae</taxon>
        <taxon>Paraburkholderia</taxon>
    </lineage>
</organism>
<dbReference type="InterPro" id="IPR036259">
    <property type="entry name" value="MFS_trans_sf"/>
</dbReference>
<feature type="transmembrane region" description="Helical" evidence="6">
    <location>
        <begin position="305"/>
        <end position="326"/>
    </location>
</feature>
<feature type="transmembrane region" description="Helical" evidence="6">
    <location>
        <begin position="396"/>
        <end position="415"/>
    </location>
</feature>
<proteinExistence type="predicted"/>
<accession>A0A1N6K6J3</accession>
<feature type="transmembrane region" description="Helical" evidence="6">
    <location>
        <begin position="166"/>
        <end position="187"/>
    </location>
</feature>
<dbReference type="CDD" id="cd17324">
    <property type="entry name" value="MFS_NepI_like"/>
    <property type="match status" value="1"/>
</dbReference>
<dbReference type="Pfam" id="PF07690">
    <property type="entry name" value="MFS_1"/>
    <property type="match status" value="1"/>
</dbReference>
<feature type="transmembrane region" description="Helical" evidence="6">
    <location>
        <begin position="338"/>
        <end position="355"/>
    </location>
</feature>
<comment type="subcellular location">
    <subcellularLocation>
        <location evidence="1">Cell membrane</location>
        <topology evidence="1">Multi-pass membrane protein</topology>
    </subcellularLocation>
</comment>